<evidence type="ECO:0000313" key="2">
    <source>
        <dbReference type="EMBL" id="ERG93833.1"/>
    </source>
</evidence>
<gene>
    <name evidence="2" type="ORF">J07HQW2_00267</name>
</gene>
<feature type="coiled-coil region" evidence="1">
    <location>
        <begin position="26"/>
        <end position="63"/>
    </location>
</feature>
<organism evidence="2 3">
    <name type="scientific">Haloquadratum walsbyi J07HQW2</name>
    <dbReference type="NCBI Taxonomy" id="1238425"/>
    <lineage>
        <taxon>Archaea</taxon>
        <taxon>Methanobacteriati</taxon>
        <taxon>Methanobacteriota</taxon>
        <taxon>Stenosarchaea group</taxon>
        <taxon>Halobacteria</taxon>
        <taxon>Halobacteriales</taxon>
        <taxon>Haloferacaceae</taxon>
        <taxon>Haloquadratum</taxon>
    </lineage>
</organism>
<accession>U1NB33</accession>
<evidence type="ECO:0000313" key="3">
    <source>
        <dbReference type="Proteomes" id="UP000030710"/>
    </source>
</evidence>
<protein>
    <submittedName>
        <fullName evidence="2">Uncharacterized protein</fullName>
    </submittedName>
</protein>
<keyword evidence="1" id="KW-0175">Coiled coil</keyword>
<sequence length="69" mass="8128">MLVAEDAARELEFVDEPESGRALDDVRMALRLLDELENDLTHLQRQKRQVESLIDEYDLLTEEEEVDLR</sequence>
<dbReference type="EMBL" id="KE356561">
    <property type="protein sequence ID" value="ERG93833.1"/>
    <property type="molecule type" value="Genomic_DNA"/>
</dbReference>
<dbReference type="Proteomes" id="UP000030710">
    <property type="component" value="Unassembled WGS sequence"/>
</dbReference>
<name>U1NB33_9EURY</name>
<proteinExistence type="predicted"/>
<dbReference type="STRING" id="1238425.J07HQW2_00267"/>
<evidence type="ECO:0000256" key="1">
    <source>
        <dbReference type="SAM" id="Coils"/>
    </source>
</evidence>
<dbReference type="HOGENOM" id="CLU_2765986_0_0_2"/>
<dbReference type="AlphaFoldDB" id="U1NB33"/>
<reference evidence="2 3" key="1">
    <citation type="journal article" date="2013" name="PLoS ONE">
        <title>Assembly-driven community genomics of a hypersaline microbial ecosystem.</title>
        <authorList>
            <person name="Podell S."/>
            <person name="Ugalde J.A."/>
            <person name="Narasingarao P."/>
            <person name="Banfield J.F."/>
            <person name="Heidelberg K.B."/>
            <person name="Allen E.E."/>
        </authorList>
    </citation>
    <scope>NUCLEOTIDE SEQUENCE [LARGE SCALE GENOMIC DNA]</scope>
    <source>
        <strain evidence="3">J07HQW2</strain>
    </source>
</reference>